<dbReference type="AlphaFoldDB" id="A0A0F4LLS1"/>
<dbReference type="Proteomes" id="UP000033533">
    <property type="component" value="Unassembled WGS sequence"/>
</dbReference>
<comment type="caution">
    <text evidence="2">The sequence shown here is derived from an EMBL/GenBank/DDBJ whole genome shotgun (WGS) entry which is preliminary data.</text>
</comment>
<feature type="transmembrane region" description="Helical" evidence="1">
    <location>
        <begin position="7"/>
        <end position="25"/>
    </location>
</feature>
<reference evidence="2 3" key="1">
    <citation type="submission" date="2014-12" db="EMBL/GenBank/DDBJ databases">
        <title>Comparative genomics of the lactic acid bacteria isolated from the honey bee gut.</title>
        <authorList>
            <person name="Ellegaard K.M."/>
            <person name="Tamarit D."/>
            <person name="Javelind E."/>
            <person name="Olofsson T."/>
            <person name="Andersson S.G."/>
            <person name="Vasquez A."/>
        </authorList>
    </citation>
    <scope>NUCLEOTIDE SEQUENCE [LARGE SCALE GENOMIC DNA]</scope>
    <source>
        <strain evidence="2 3">Biut2</strain>
    </source>
</reference>
<dbReference type="PATRIC" id="fig|1218493.3.peg.16"/>
<dbReference type="HOGENOM" id="CLU_2206667_0_0_9"/>
<keyword evidence="1" id="KW-1133">Transmembrane helix</keyword>
<organism evidence="2 3">
    <name type="scientific">Lactobacillus kullabergensis</name>
    <dbReference type="NCBI Taxonomy" id="1218493"/>
    <lineage>
        <taxon>Bacteria</taxon>
        <taxon>Bacillati</taxon>
        <taxon>Bacillota</taxon>
        <taxon>Bacilli</taxon>
        <taxon>Lactobacillales</taxon>
        <taxon>Lactobacillaceae</taxon>
        <taxon>Lactobacillus</taxon>
    </lineage>
</organism>
<evidence type="ECO:0000313" key="3">
    <source>
        <dbReference type="Proteomes" id="UP000033533"/>
    </source>
</evidence>
<keyword evidence="1" id="KW-0812">Transmembrane</keyword>
<accession>A0A0F4LLS1</accession>
<keyword evidence="1" id="KW-0472">Membrane</keyword>
<dbReference type="EMBL" id="JXBY01000001">
    <property type="protein sequence ID" value="KJY59263.1"/>
    <property type="molecule type" value="Genomic_DNA"/>
</dbReference>
<name>A0A0F4LLS1_9LACO</name>
<dbReference type="RefSeq" id="WP_045927260.1">
    <property type="nucleotide sequence ID" value="NZ_JBHSZS010000027.1"/>
</dbReference>
<sequence>MSKYRKSIIITLTIIVSILLIPFYSGKRVSAHSFTWWAKKPRTVVLTRSRYIYEIQGTIPRYKNYLIRKKKLRAGTVIKIHHVASYDWIVNKKDLLVDITLHMVSFG</sequence>
<dbReference type="OrthoDB" id="2321495at2"/>
<protein>
    <submittedName>
        <fullName evidence="2">Uncharacterized protein</fullName>
    </submittedName>
</protein>
<evidence type="ECO:0000256" key="1">
    <source>
        <dbReference type="SAM" id="Phobius"/>
    </source>
</evidence>
<gene>
    <name evidence="2" type="ORF">JF76_00160</name>
</gene>
<proteinExistence type="predicted"/>
<evidence type="ECO:0000313" key="2">
    <source>
        <dbReference type="EMBL" id="KJY59263.1"/>
    </source>
</evidence>